<feature type="transmembrane region" description="Helical" evidence="8">
    <location>
        <begin position="557"/>
        <end position="576"/>
    </location>
</feature>
<evidence type="ECO:0000256" key="5">
    <source>
        <dbReference type="ARBA" id="ARBA00022989"/>
    </source>
</evidence>
<feature type="transmembrane region" description="Helical" evidence="8">
    <location>
        <begin position="296"/>
        <end position="316"/>
    </location>
</feature>
<comment type="subcellular location">
    <subcellularLocation>
        <location evidence="1">Cell membrane</location>
        <topology evidence="1">Multi-pass membrane protein</topology>
    </subcellularLocation>
</comment>
<dbReference type="Gene3D" id="1.20.1720.10">
    <property type="entry name" value="Multidrug resistance protein D"/>
    <property type="match status" value="1"/>
</dbReference>
<feature type="transmembrane region" description="Helical" evidence="8">
    <location>
        <begin position="415"/>
        <end position="438"/>
    </location>
</feature>
<name>A0ABP0HL32_9DINO</name>
<keyword evidence="5 8" id="KW-1133">Transmembrane helix</keyword>
<feature type="region of interest" description="Disordered" evidence="7">
    <location>
        <begin position="1"/>
        <end position="74"/>
    </location>
</feature>
<keyword evidence="11" id="KW-1185">Reference proteome</keyword>
<evidence type="ECO:0000256" key="3">
    <source>
        <dbReference type="ARBA" id="ARBA00022475"/>
    </source>
</evidence>
<feature type="region of interest" description="Disordered" evidence="7">
    <location>
        <begin position="130"/>
        <end position="151"/>
    </location>
</feature>
<feature type="transmembrane region" description="Helical" evidence="8">
    <location>
        <begin position="224"/>
        <end position="244"/>
    </location>
</feature>
<feature type="transmembrane region" description="Helical" evidence="8">
    <location>
        <begin position="609"/>
        <end position="632"/>
    </location>
</feature>
<feature type="transmembrane region" description="Helical" evidence="8">
    <location>
        <begin position="496"/>
        <end position="517"/>
    </location>
</feature>
<dbReference type="PANTHER" id="PTHR42718">
    <property type="entry name" value="MAJOR FACILITATOR SUPERFAMILY MULTIDRUG TRANSPORTER MFSC"/>
    <property type="match status" value="1"/>
</dbReference>
<evidence type="ECO:0000256" key="8">
    <source>
        <dbReference type="SAM" id="Phobius"/>
    </source>
</evidence>
<evidence type="ECO:0000256" key="1">
    <source>
        <dbReference type="ARBA" id="ARBA00004651"/>
    </source>
</evidence>
<keyword evidence="3" id="KW-1003">Cell membrane</keyword>
<dbReference type="Proteomes" id="UP001642484">
    <property type="component" value="Unassembled WGS sequence"/>
</dbReference>
<dbReference type="InterPro" id="IPR011701">
    <property type="entry name" value="MFS"/>
</dbReference>
<protein>
    <recommendedName>
        <fullName evidence="9">Major facilitator superfamily (MFS) profile domain-containing protein</fullName>
    </recommendedName>
</protein>
<feature type="compositionally biased region" description="Basic residues" evidence="7">
    <location>
        <begin position="17"/>
        <end position="26"/>
    </location>
</feature>
<evidence type="ECO:0000259" key="9">
    <source>
        <dbReference type="PROSITE" id="PS50850"/>
    </source>
</evidence>
<keyword evidence="4 8" id="KW-0812">Transmembrane</keyword>
<evidence type="ECO:0000256" key="7">
    <source>
        <dbReference type="SAM" id="MobiDB-lite"/>
    </source>
</evidence>
<dbReference type="InterPro" id="IPR020846">
    <property type="entry name" value="MFS_dom"/>
</dbReference>
<feature type="transmembrane region" description="Helical" evidence="8">
    <location>
        <begin position="529"/>
        <end position="551"/>
    </location>
</feature>
<dbReference type="PROSITE" id="PS50850">
    <property type="entry name" value="MFS"/>
    <property type="match status" value="1"/>
</dbReference>
<organism evidence="10 11">
    <name type="scientific">Durusdinium trenchii</name>
    <dbReference type="NCBI Taxonomy" id="1381693"/>
    <lineage>
        <taxon>Eukaryota</taxon>
        <taxon>Sar</taxon>
        <taxon>Alveolata</taxon>
        <taxon>Dinophyceae</taxon>
        <taxon>Suessiales</taxon>
        <taxon>Symbiodiniaceae</taxon>
        <taxon>Durusdinium</taxon>
    </lineage>
</organism>
<feature type="transmembrane region" description="Helical" evidence="8">
    <location>
        <begin position="256"/>
        <end position="276"/>
    </location>
</feature>
<sequence>MARTKLEALQASQGKGKEKKAKKESKKQKAESQLVEGTSATGARTAPGVIAEKEARGGSAGVGGVGSASQRWGSVMAESPTETPILIFHGFQNRDPDHEIREGSGEHEKFFSEGSSKACRIGSIASKGTTQRIHVPPPAGAASAGCGGRRDRTKDQCIFRDRKTCGTSSVDDFLGASTLRLSRRRFVQSQLTVPDFNYPTLLLLLLAKEMHVILRIIECLSKGIVSFIFLSFLVLCVCLLRGLPARAPQHPSVKEGVQWSWVVFMGAVYTLTYFTTDQYVPNLPEMGLDLNGSQGLMSFTVQMNFVVKAFSGVFTAGLSDRIGRRPTLLVCIFVLSLASFCCGSAQRVEWFVAARILQGMGESAEPVIFAMARDYFTDPEQRFRMVAALNVMSIGGMLVAPVVGGFVSEFSSWRVPFWALALTWALLGIYACGTMVESCPDQQSDTSLKDVLKIFQPELLWLLLSESCMMAAYLTFNANLSYLVQVVFRDSTMTTSMIMLTFGALNGLGLLVMKRILSGNLLEAAKTAVWIYASTGLIFSILGLFFSQFMWAYLLGSFLQASVGVMALVSVNVLFFEPLKDCAGMAAACEICAKSVIPCLYSMMATQSLIFSGAFGLIQCQALACLVSGLVFSCFARSPPPWALEASERPGSDYLAVSE</sequence>
<keyword evidence="6 8" id="KW-0472">Membrane</keyword>
<dbReference type="EMBL" id="CAXAMN010000780">
    <property type="protein sequence ID" value="CAK8990622.1"/>
    <property type="molecule type" value="Genomic_DNA"/>
</dbReference>
<accession>A0ABP0HL32</accession>
<evidence type="ECO:0000256" key="2">
    <source>
        <dbReference type="ARBA" id="ARBA00022448"/>
    </source>
</evidence>
<keyword evidence="2" id="KW-0813">Transport</keyword>
<dbReference type="SUPFAM" id="SSF103473">
    <property type="entry name" value="MFS general substrate transporter"/>
    <property type="match status" value="1"/>
</dbReference>
<dbReference type="InterPro" id="IPR036259">
    <property type="entry name" value="MFS_trans_sf"/>
</dbReference>
<feature type="transmembrane region" description="Helical" evidence="8">
    <location>
        <begin position="459"/>
        <end position="476"/>
    </location>
</feature>
<evidence type="ECO:0000313" key="11">
    <source>
        <dbReference type="Proteomes" id="UP001642484"/>
    </source>
</evidence>
<comment type="caution">
    <text evidence="10">The sequence shown here is derived from an EMBL/GenBank/DDBJ whole genome shotgun (WGS) entry which is preliminary data.</text>
</comment>
<proteinExistence type="predicted"/>
<dbReference type="PANTHER" id="PTHR42718:SF46">
    <property type="entry name" value="BLR6921 PROTEIN"/>
    <property type="match status" value="1"/>
</dbReference>
<evidence type="ECO:0000256" key="6">
    <source>
        <dbReference type="ARBA" id="ARBA00023136"/>
    </source>
</evidence>
<evidence type="ECO:0000313" key="10">
    <source>
        <dbReference type="EMBL" id="CAK8990622.1"/>
    </source>
</evidence>
<reference evidence="10 11" key="1">
    <citation type="submission" date="2024-02" db="EMBL/GenBank/DDBJ databases">
        <authorList>
            <person name="Chen Y."/>
            <person name="Shah S."/>
            <person name="Dougan E. K."/>
            <person name="Thang M."/>
            <person name="Chan C."/>
        </authorList>
    </citation>
    <scope>NUCLEOTIDE SEQUENCE [LARGE SCALE GENOMIC DNA]</scope>
</reference>
<dbReference type="Pfam" id="PF07690">
    <property type="entry name" value="MFS_1"/>
    <property type="match status" value="1"/>
</dbReference>
<evidence type="ECO:0000256" key="4">
    <source>
        <dbReference type="ARBA" id="ARBA00022692"/>
    </source>
</evidence>
<feature type="transmembrane region" description="Helical" evidence="8">
    <location>
        <begin position="383"/>
        <end position="403"/>
    </location>
</feature>
<feature type="domain" description="Major facilitator superfamily (MFS) profile" evidence="9">
    <location>
        <begin position="261"/>
        <end position="659"/>
    </location>
</feature>
<gene>
    <name evidence="10" type="ORF">CCMP2556_LOCUS2117</name>
</gene>